<organism evidence="1 2">
    <name type="scientific">Cirrhinus molitorella</name>
    <name type="common">mud carp</name>
    <dbReference type="NCBI Taxonomy" id="172907"/>
    <lineage>
        <taxon>Eukaryota</taxon>
        <taxon>Metazoa</taxon>
        <taxon>Chordata</taxon>
        <taxon>Craniata</taxon>
        <taxon>Vertebrata</taxon>
        <taxon>Euteleostomi</taxon>
        <taxon>Actinopterygii</taxon>
        <taxon>Neopterygii</taxon>
        <taxon>Teleostei</taxon>
        <taxon>Ostariophysi</taxon>
        <taxon>Cypriniformes</taxon>
        <taxon>Cyprinidae</taxon>
        <taxon>Labeoninae</taxon>
        <taxon>Labeonini</taxon>
        <taxon>Cirrhinus</taxon>
    </lineage>
</organism>
<dbReference type="Proteomes" id="UP001187343">
    <property type="component" value="Unassembled WGS sequence"/>
</dbReference>
<proteinExistence type="predicted"/>
<protein>
    <submittedName>
        <fullName evidence="1">Uncharacterized protein</fullName>
    </submittedName>
</protein>
<accession>A0AA88PC18</accession>
<keyword evidence="2" id="KW-1185">Reference proteome</keyword>
<reference evidence="1" key="1">
    <citation type="submission" date="2023-08" db="EMBL/GenBank/DDBJ databases">
        <title>Chromosome-level Genome Assembly of mud carp (Cirrhinus molitorella).</title>
        <authorList>
            <person name="Liu H."/>
        </authorList>
    </citation>
    <scope>NUCLEOTIDE SEQUENCE</scope>
    <source>
        <strain evidence="1">Prfri</strain>
        <tissue evidence="1">Muscle</tissue>
    </source>
</reference>
<gene>
    <name evidence="1" type="ORF">Q8A67_020527</name>
</gene>
<comment type="caution">
    <text evidence="1">The sequence shown here is derived from an EMBL/GenBank/DDBJ whole genome shotgun (WGS) entry which is preliminary data.</text>
</comment>
<evidence type="ECO:0000313" key="2">
    <source>
        <dbReference type="Proteomes" id="UP001187343"/>
    </source>
</evidence>
<name>A0AA88PC18_9TELE</name>
<evidence type="ECO:0000313" key="1">
    <source>
        <dbReference type="EMBL" id="KAK2876431.1"/>
    </source>
</evidence>
<dbReference type="EMBL" id="JAUYZG010000020">
    <property type="protein sequence ID" value="KAK2876431.1"/>
    <property type="molecule type" value="Genomic_DNA"/>
</dbReference>
<dbReference type="AlphaFoldDB" id="A0AA88PC18"/>
<sequence length="70" mass="7961">MPPELHLRSRHQLLFLSLERKHLTYQEVALDLDCLRVSGFMSELDCLNSAQLSCDNKHGVSWAGHSKPSN</sequence>